<dbReference type="PANTHER" id="PTHR10173">
    <property type="entry name" value="METHIONINE SULFOXIDE REDUCTASE"/>
    <property type="match status" value="1"/>
</dbReference>
<comment type="catalytic activity">
    <reaction evidence="3">
        <text>L-methionyl-[protein] + [thioredoxin]-disulfide + H2O = L-methionyl-(R)-S-oxide-[protein] + [thioredoxin]-dithiol</text>
        <dbReference type="Rhea" id="RHEA:24164"/>
        <dbReference type="Rhea" id="RHEA-COMP:10698"/>
        <dbReference type="Rhea" id="RHEA-COMP:10700"/>
        <dbReference type="Rhea" id="RHEA-COMP:12313"/>
        <dbReference type="Rhea" id="RHEA-COMP:12314"/>
        <dbReference type="ChEBI" id="CHEBI:15377"/>
        <dbReference type="ChEBI" id="CHEBI:16044"/>
        <dbReference type="ChEBI" id="CHEBI:29950"/>
        <dbReference type="ChEBI" id="CHEBI:45764"/>
        <dbReference type="ChEBI" id="CHEBI:50058"/>
        <dbReference type="EC" id="1.8.4.12"/>
    </reaction>
</comment>
<organism evidence="6 7">
    <name type="scientific">Hephaestia caeni</name>
    <dbReference type="NCBI Taxonomy" id="645617"/>
    <lineage>
        <taxon>Bacteria</taxon>
        <taxon>Pseudomonadati</taxon>
        <taxon>Pseudomonadota</taxon>
        <taxon>Alphaproteobacteria</taxon>
        <taxon>Sphingomonadales</taxon>
        <taxon>Sphingomonadaceae</taxon>
        <taxon>Hephaestia</taxon>
    </lineage>
</organism>
<gene>
    <name evidence="6" type="ORF">DFR49_3599</name>
</gene>
<dbReference type="InterPro" id="IPR011057">
    <property type="entry name" value="Mss4-like_sf"/>
</dbReference>
<dbReference type="OrthoDB" id="9785497at2"/>
<proteinExistence type="predicted"/>
<comment type="caution">
    <text evidence="6">The sequence shown here is derived from an EMBL/GenBank/DDBJ whole genome shotgun (WGS) entry which is preliminary data.</text>
</comment>
<name>A0A397NWF0_9SPHN</name>
<feature type="signal peptide" evidence="4">
    <location>
        <begin position="1"/>
        <end position="29"/>
    </location>
</feature>
<keyword evidence="2" id="KW-0560">Oxidoreductase</keyword>
<sequence length="162" mass="17256">MQNRRTFLTLAGLGTLGAALGACSRAAEAAAGFPVTKSDAEWKRQLGSQAYAVLRHAATERAFSSPLDDEHRAGIFACKGCGQPLYSSTTKFDSGTGWPSFWAPLPQAIGTKTDHTLMLARTEVHCARCGGHLGHVFNDGPKPTGKRYCMNGVAMVFRPGKA</sequence>
<accession>A0A397NWF0</accession>
<dbReference type="Proteomes" id="UP000266568">
    <property type="component" value="Unassembled WGS sequence"/>
</dbReference>
<feature type="domain" description="MsrB" evidence="5">
    <location>
        <begin position="39"/>
        <end position="160"/>
    </location>
</feature>
<evidence type="ECO:0000256" key="3">
    <source>
        <dbReference type="ARBA" id="ARBA00048488"/>
    </source>
</evidence>
<dbReference type="GO" id="GO:0033743">
    <property type="term" value="F:peptide-methionine (R)-S-oxide reductase activity"/>
    <property type="evidence" value="ECO:0007669"/>
    <property type="project" value="UniProtKB-EC"/>
</dbReference>
<evidence type="ECO:0000259" key="5">
    <source>
        <dbReference type="PROSITE" id="PS51790"/>
    </source>
</evidence>
<dbReference type="PROSITE" id="PS51257">
    <property type="entry name" value="PROKAR_LIPOPROTEIN"/>
    <property type="match status" value="1"/>
</dbReference>
<dbReference type="AlphaFoldDB" id="A0A397NWF0"/>
<dbReference type="EMBL" id="QXDC01000004">
    <property type="protein sequence ID" value="RIA37711.1"/>
    <property type="molecule type" value="Genomic_DNA"/>
</dbReference>
<reference evidence="6 7" key="1">
    <citation type="submission" date="2018-08" db="EMBL/GenBank/DDBJ databases">
        <title>Genomic Encyclopedia of Type Strains, Phase IV (KMG-IV): sequencing the most valuable type-strain genomes for metagenomic binning, comparative biology and taxonomic classification.</title>
        <authorList>
            <person name="Goeker M."/>
        </authorList>
    </citation>
    <scope>NUCLEOTIDE SEQUENCE [LARGE SCALE GENOMIC DNA]</scope>
    <source>
        <strain evidence="6 7">DSM 25527</strain>
    </source>
</reference>
<dbReference type="SUPFAM" id="SSF51316">
    <property type="entry name" value="Mss4-like"/>
    <property type="match status" value="1"/>
</dbReference>
<dbReference type="InterPro" id="IPR006311">
    <property type="entry name" value="TAT_signal"/>
</dbReference>
<keyword evidence="7" id="KW-1185">Reference proteome</keyword>
<dbReference type="NCBIfam" id="TIGR00357">
    <property type="entry name" value="peptide-methionine (R)-S-oxide reductase MsrB"/>
    <property type="match status" value="1"/>
</dbReference>
<dbReference type="PROSITE" id="PS51318">
    <property type="entry name" value="TAT"/>
    <property type="match status" value="1"/>
</dbReference>
<dbReference type="PANTHER" id="PTHR10173:SF57">
    <property type="entry name" value="PEPTIDE-METHIONINE (R)-S-OXIDE REDUCTASE"/>
    <property type="match status" value="1"/>
</dbReference>
<dbReference type="InterPro" id="IPR002579">
    <property type="entry name" value="Met_Sox_Rdtase_MsrB_dom"/>
</dbReference>
<dbReference type="GO" id="GO:0006979">
    <property type="term" value="P:response to oxidative stress"/>
    <property type="evidence" value="ECO:0007669"/>
    <property type="project" value="InterPro"/>
</dbReference>
<evidence type="ECO:0000256" key="4">
    <source>
        <dbReference type="SAM" id="SignalP"/>
    </source>
</evidence>
<evidence type="ECO:0000256" key="2">
    <source>
        <dbReference type="ARBA" id="ARBA00023002"/>
    </source>
</evidence>
<evidence type="ECO:0000313" key="6">
    <source>
        <dbReference type="EMBL" id="RIA37711.1"/>
    </source>
</evidence>
<feature type="chain" id="PRO_5017191360" description="peptide-methionine (R)-S-oxide reductase" evidence="4">
    <location>
        <begin position="30"/>
        <end position="162"/>
    </location>
</feature>
<dbReference type="InterPro" id="IPR028427">
    <property type="entry name" value="Met_Sox_Rdtase_MsrB"/>
</dbReference>
<dbReference type="PROSITE" id="PS51790">
    <property type="entry name" value="MSRB"/>
    <property type="match status" value="1"/>
</dbReference>
<evidence type="ECO:0000256" key="1">
    <source>
        <dbReference type="ARBA" id="ARBA00012499"/>
    </source>
</evidence>
<protein>
    <recommendedName>
        <fullName evidence="1">peptide-methionine (R)-S-oxide reductase</fullName>
        <ecNumber evidence="1">1.8.4.12</ecNumber>
    </recommendedName>
</protein>
<dbReference type="Gene3D" id="2.170.150.20">
    <property type="entry name" value="Peptide methionine sulfoxide reductase"/>
    <property type="match status" value="1"/>
</dbReference>
<dbReference type="GO" id="GO:0005737">
    <property type="term" value="C:cytoplasm"/>
    <property type="evidence" value="ECO:0007669"/>
    <property type="project" value="TreeGrafter"/>
</dbReference>
<dbReference type="GO" id="GO:0030091">
    <property type="term" value="P:protein repair"/>
    <property type="evidence" value="ECO:0007669"/>
    <property type="project" value="InterPro"/>
</dbReference>
<dbReference type="Pfam" id="PF01641">
    <property type="entry name" value="SelR"/>
    <property type="match status" value="1"/>
</dbReference>
<dbReference type="EC" id="1.8.4.12" evidence="1"/>
<keyword evidence="4" id="KW-0732">Signal</keyword>
<evidence type="ECO:0000313" key="7">
    <source>
        <dbReference type="Proteomes" id="UP000266568"/>
    </source>
</evidence>
<dbReference type="RefSeq" id="WP_119036983.1">
    <property type="nucleotide sequence ID" value="NZ_QXDC01000004.1"/>
</dbReference>